<accession>A0A1A9WS15</accession>
<dbReference type="Proteomes" id="UP000091820">
    <property type="component" value="Unassembled WGS sequence"/>
</dbReference>
<proteinExistence type="predicted"/>
<evidence type="ECO:0000313" key="2">
    <source>
        <dbReference type="Proteomes" id="UP000091820"/>
    </source>
</evidence>
<evidence type="ECO:0000313" key="1">
    <source>
        <dbReference type="EnsemblMetazoa" id="GBRI029997-PA"/>
    </source>
</evidence>
<protein>
    <submittedName>
        <fullName evidence="1">Uncharacterized protein</fullName>
    </submittedName>
</protein>
<reference evidence="1" key="2">
    <citation type="submission" date="2020-05" db="UniProtKB">
        <authorList>
            <consortium name="EnsemblMetazoa"/>
        </authorList>
    </citation>
    <scope>IDENTIFICATION</scope>
    <source>
        <strain evidence="1">IAEA</strain>
    </source>
</reference>
<dbReference type="EnsemblMetazoa" id="GBRI029997-RA">
    <property type="protein sequence ID" value="GBRI029997-PA"/>
    <property type="gene ID" value="GBRI029997"/>
</dbReference>
<organism evidence="1 2">
    <name type="scientific">Glossina brevipalpis</name>
    <dbReference type="NCBI Taxonomy" id="37001"/>
    <lineage>
        <taxon>Eukaryota</taxon>
        <taxon>Metazoa</taxon>
        <taxon>Ecdysozoa</taxon>
        <taxon>Arthropoda</taxon>
        <taxon>Hexapoda</taxon>
        <taxon>Insecta</taxon>
        <taxon>Pterygota</taxon>
        <taxon>Neoptera</taxon>
        <taxon>Endopterygota</taxon>
        <taxon>Diptera</taxon>
        <taxon>Brachycera</taxon>
        <taxon>Muscomorpha</taxon>
        <taxon>Hippoboscoidea</taxon>
        <taxon>Glossinidae</taxon>
        <taxon>Glossina</taxon>
    </lineage>
</organism>
<dbReference type="VEuPathDB" id="VectorBase:GBRI029997"/>
<name>A0A1A9WS15_9MUSC</name>
<sequence length="61" mass="6907">MDLDSHEKSKSVSPYFTEENENNCCYRLWNNNPPGNINITICIAGTPRVKCHVVSILVVNK</sequence>
<reference evidence="2" key="1">
    <citation type="submission" date="2014-03" db="EMBL/GenBank/DDBJ databases">
        <authorList>
            <person name="Aksoy S."/>
            <person name="Warren W."/>
            <person name="Wilson R.K."/>
        </authorList>
    </citation>
    <scope>NUCLEOTIDE SEQUENCE [LARGE SCALE GENOMIC DNA]</scope>
    <source>
        <strain evidence="2">IAEA</strain>
    </source>
</reference>
<keyword evidence="2" id="KW-1185">Reference proteome</keyword>
<dbReference type="AlphaFoldDB" id="A0A1A9WS15"/>